<proteinExistence type="predicted"/>
<dbReference type="PANTHER" id="PTHR45138">
    <property type="entry name" value="REGULATORY COMPONENTS OF SENSORY TRANSDUCTION SYSTEM"/>
    <property type="match status" value="1"/>
</dbReference>
<name>A0A1E7WVT4_9BURK</name>
<dbReference type="Proteomes" id="UP000175989">
    <property type="component" value="Unassembled WGS sequence"/>
</dbReference>
<dbReference type="GO" id="GO:0005886">
    <property type="term" value="C:plasma membrane"/>
    <property type="evidence" value="ECO:0007669"/>
    <property type="project" value="TreeGrafter"/>
</dbReference>
<dbReference type="InterPro" id="IPR029787">
    <property type="entry name" value="Nucleotide_cyclase"/>
</dbReference>
<feature type="transmembrane region" description="Helical" evidence="3">
    <location>
        <begin position="82"/>
        <end position="100"/>
    </location>
</feature>
<dbReference type="Gene3D" id="3.30.70.270">
    <property type="match status" value="1"/>
</dbReference>
<feature type="domain" description="GGDEF" evidence="4">
    <location>
        <begin position="211"/>
        <end position="340"/>
    </location>
</feature>
<dbReference type="NCBIfam" id="TIGR00254">
    <property type="entry name" value="GGDEF"/>
    <property type="match status" value="1"/>
</dbReference>
<dbReference type="FunFam" id="3.30.70.270:FF:000001">
    <property type="entry name" value="Diguanylate cyclase domain protein"/>
    <property type="match status" value="1"/>
</dbReference>
<dbReference type="PANTHER" id="PTHR45138:SF9">
    <property type="entry name" value="DIGUANYLATE CYCLASE DGCM-RELATED"/>
    <property type="match status" value="1"/>
</dbReference>
<keyword evidence="5" id="KW-0548">Nucleotidyltransferase</keyword>
<comment type="catalytic activity">
    <reaction evidence="2">
        <text>2 GTP = 3',3'-c-di-GMP + 2 diphosphate</text>
        <dbReference type="Rhea" id="RHEA:24898"/>
        <dbReference type="ChEBI" id="CHEBI:33019"/>
        <dbReference type="ChEBI" id="CHEBI:37565"/>
        <dbReference type="ChEBI" id="CHEBI:58805"/>
        <dbReference type="EC" id="2.7.7.65"/>
    </reaction>
</comment>
<dbReference type="PROSITE" id="PS50887">
    <property type="entry name" value="GGDEF"/>
    <property type="match status" value="1"/>
</dbReference>
<evidence type="ECO:0000259" key="4">
    <source>
        <dbReference type="PROSITE" id="PS50887"/>
    </source>
</evidence>
<feature type="transmembrane region" description="Helical" evidence="3">
    <location>
        <begin position="53"/>
        <end position="75"/>
    </location>
</feature>
<dbReference type="EMBL" id="LROM01000071">
    <property type="protein sequence ID" value="OFA03885.1"/>
    <property type="molecule type" value="Genomic_DNA"/>
</dbReference>
<dbReference type="PATRIC" id="fig|762836.4.peg.1771"/>
<dbReference type="InterPro" id="IPR050469">
    <property type="entry name" value="Diguanylate_Cyclase"/>
</dbReference>
<dbReference type="OrthoDB" id="9813903at2"/>
<feature type="transmembrane region" description="Helical" evidence="3">
    <location>
        <begin position="126"/>
        <end position="142"/>
    </location>
</feature>
<reference evidence="6" key="1">
    <citation type="journal article" date="2016" name="Front. Microbiol.">
        <title>Molecular Keys to the Janthinobacterium and Duganella spp. Interaction with the Plant Pathogen Fusarium graminearum.</title>
        <authorList>
            <person name="Haack F.S."/>
            <person name="Poehlein A."/>
            <person name="Kroger C."/>
            <person name="Voigt C.A."/>
            <person name="Piepenbring M."/>
            <person name="Bode H.B."/>
            <person name="Daniel R."/>
            <person name="Schafer W."/>
            <person name="Streit W.R."/>
        </authorList>
    </citation>
    <scope>NUCLEOTIDE SEQUENCE [LARGE SCALE GENOMIC DNA]</scope>
    <source>
        <strain evidence="6">T54</strain>
    </source>
</reference>
<keyword evidence="6" id="KW-1185">Reference proteome</keyword>
<dbReference type="CDD" id="cd01949">
    <property type="entry name" value="GGDEF"/>
    <property type="match status" value="1"/>
</dbReference>
<evidence type="ECO:0000256" key="3">
    <source>
        <dbReference type="SAM" id="Phobius"/>
    </source>
</evidence>
<dbReference type="GO" id="GO:0043709">
    <property type="term" value="P:cell adhesion involved in single-species biofilm formation"/>
    <property type="evidence" value="ECO:0007669"/>
    <property type="project" value="TreeGrafter"/>
</dbReference>
<feature type="transmembrane region" description="Helical" evidence="3">
    <location>
        <begin position="148"/>
        <end position="167"/>
    </location>
</feature>
<keyword evidence="3" id="KW-0812">Transmembrane</keyword>
<dbReference type="AlphaFoldDB" id="A0A1E7WVT4"/>
<keyword evidence="3" id="KW-1133">Transmembrane helix</keyword>
<dbReference type="InterPro" id="IPR000160">
    <property type="entry name" value="GGDEF_dom"/>
</dbReference>
<evidence type="ECO:0000256" key="1">
    <source>
        <dbReference type="ARBA" id="ARBA00012528"/>
    </source>
</evidence>
<dbReference type="EC" id="2.7.7.65" evidence="1"/>
<accession>A0A1E7WVT4</accession>
<evidence type="ECO:0000313" key="5">
    <source>
        <dbReference type="EMBL" id="OFA03885.1"/>
    </source>
</evidence>
<dbReference type="Pfam" id="PF00990">
    <property type="entry name" value="GGDEF"/>
    <property type="match status" value="1"/>
</dbReference>
<dbReference type="SUPFAM" id="SSF55073">
    <property type="entry name" value="Nucleotide cyclase"/>
    <property type="match status" value="1"/>
</dbReference>
<comment type="caution">
    <text evidence="5">The sequence shown here is derived from an EMBL/GenBank/DDBJ whole genome shotgun (WGS) entry which is preliminary data.</text>
</comment>
<dbReference type="InterPro" id="IPR043128">
    <property type="entry name" value="Rev_trsase/Diguanyl_cyclase"/>
</dbReference>
<sequence length="345" mass="38430">MPIPESRNSKDSPFAWLSDRRQRSKEEIILMIMCALSIPSILPFGLYRLWQGAWLSAVVDLALVLAMSLVIVHVWHTGRYKLASLGVTLFYSAGMLATIYLRGMPLVYWAYPTMIAAFFMLRPRVALGINSVSLLVLVAMLLPQMELLNLLTVVVTISLVNLFAYIFSYRTGLQNRELHIEAERDFLTGAGNRRAFDSKLISYAAERRPQPEACLLLLDLDHFKQVNDQHGHPAGDQVLRRLCDVLRHHTRVTDEIFRYGGEEFAIIANGASLRAAGKLAETLRSAVATAPLLDGHPITASIGVAPMPRGGLASEWLEQADKMLYAAKEGGRNMVRLAGAMEERQ</sequence>
<protein>
    <recommendedName>
        <fullName evidence="1">diguanylate cyclase</fullName>
        <ecNumber evidence="1">2.7.7.65</ecNumber>
    </recommendedName>
</protein>
<keyword evidence="5" id="KW-0808">Transferase</keyword>
<feature type="transmembrane region" description="Helical" evidence="3">
    <location>
        <begin position="28"/>
        <end position="47"/>
    </location>
</feature>
<dbReference type="RefSeq" id="WP_070247406.1">
    <property type="nucleotide sequence ID" value="NZ_LROM01000071.1"/>
</dbReference>
<evidence type="ECO:0000256" key="2">
    <source>
        <dbReference type="ARBA" id="ARBA00034247"/>
    </source>
</evidence>
<gene>
    <name evidence="5" type="primary">adrA_2</name>
    <name evidence="5" type="ORF">DUPY_17000</name>
</gene>
<dbReference type="GO" id="GO:1902201">
    <property type="term" value="P:negative regulation of bacterial-type flagellum-dependent cell motility"/>
    <property type="evidence" value="ECO:0007669"/>
    <property type="project" value="TreeGrafter"/>
</dbReference>
<dbReference type="GO" id="GO:0052621">
    <property type="term" value="F:diguanylate cyclase activity"/>
    <property type="evidence" value="ECO:0007669"/>
    <property type="project" value="UniProtKB-EC"/>
</dbReference>
<organism evidence="5 6">
    <name type="scientific">Duganella phyllosphaerae</name>
    <dbReference type="NCBI Taxonomy" id="762836"/>
    <lineage>
        <taxon>Bacteria</taxon>
        <taxon>Pseudomonadati</taxon>
        <taxon>Pseudomonadota</taxon>
        <taxon>Betaproteobacteria</taxon>
        <taxon>Burkholderiales</taxon>
        <taxon>Oxalobacteraceae</taxon>
        <taxon>Telluria group</taxon>
        <taxon>Duganella</taxon>
    </lineage>
</organism>
<dbReference type="SMART" id="SM00267">
    <property type="entry name" value="GGDEF"/>
    <property type="match status" value="1"/>
</dbReference>
<evidence type="ECO:0000313" key="6">
    <source>
        <dbReference type="Proteomes" id="UP000175989"/>
    </source>
</evidence>
<keyword evidence="3" id="KW-0472">Membrane</keyword>